<dbReference type="EMBL" id="JACIEK010000005">
    <property type="protein sequence ID" value="MBB3998397.1"/>
    <property type="molecule type" value="Genomic_DNA"/>
</dbReference>
<evidence type="ECO:0000313" key="1">
    <source>
        <dbReference type="EMBL" id="MBB3998397.1"/>
    </source>
</evidence>
<dbReference type="AlphaFoldDB" id="A0A7W6EFD3"/>
<keyword evidence="2" id="KW-1185">Reference proteome</keyword>
<comment type="caution">
    <text evidence="1">The sequence shown here is derived from an EMBL/GenBank/DDBJ whole genome shotgun (WGS) entry which is preliminary data.</text>
</comment>
<reference evidence="1 2" key="1">
    <citation type="submission" date="2020-08" db="EMBL/GenBank/DDBJ databases">
        <title>Genomic Encyclopedia of Type Strains, Phase IV (KMG-IV): sequencing the most valuable type-strain genomes for metagenomic binning, comparative biology and taxonomic classification.</title>
        <authorList>
            <person name="Goeker M."/>
        </authorList>
    </citation>
    <scope>NUCLEOTIDE SEQUENCE [LARGE SCALE GENOMIC DNA]</scope>
    <source>
        <strain evidence="1 2">DSM 102238</strain>
    </source>
</reference>
<evidence type="ECO:0000313" key="2">
    <source>
        <dbReference type="Proteomes" id="UP000542776"/>
    </source>
</evidence>
<dbReference type="RefSeq" id="WP_183199938.1">
    <property type="nucleotide sequence ID" value="NZ_JACIEK010000005.1"/>
</dbReference>
<protein>
    <submittedName>
        <fullName evidence="1">Uncharacterized protein</fullName>
    </submittedName>
</protein>
<proteinExistence type="predicted"/>
<dbReference type="Proteomes" id="UP000542776">
    <property type="component" value="Unassembled WGS sequence"/>
</dbReference>
<sequence length="129" mass="13627">MDIVETAMPPRVRAGAIRHALDLQTVGRKSGTVADQILAFATGGTAGCSSGRAMARLFLVLTQGAAIPLGDTDIALDSTRQAWWRVAMDEYGRGMWGGTSDGAERVRARHPEIAREADAATGVYRAAKG</sequence>
<organism evidence="1 2">
    <name type="scientific">Aureimonas pseudogalii</name>
    <dbReference type="NCBI Taxonomy" id="1744844"/>
    <lineage>
        <taxon>Bacteria</taxon>
        <taxon>Pseudomonadati</taxon>
        <taxon>Pseudomonadota</taxon>
        <taxon>Alphaproteobacteria</taxon>
        <taxon>Hyphomicrobiales</taxon>
        <taxon>Aurantimonadaceae</taxon>
        <taxon>Aureimonas</taxon>
    </lineage>
</organism>
<name>A0A7W6EFD3_9HYPH</name>
<gene>
    <name evidence="1" type="ORF">GGR04_002238</name>
</gene>
<accession>A0A7W6EFD3</accession>